<accession>A0A2X3DJN4</accession>
<evidence type="ECO:0000313" key="4">
    <source>
        <dbReference type="Proteomes" id="UP000250166"/>
    </source>
</evidence>
<organism evidence="3 4">
    <name type="scientific">Helicobacter fennelliae</name>
    <dbReference type="NCBI Taxonomy" id="215"/>
    <lineage>
        <taxon>Bacteria</taxon>
        <taxon>Pseudomonadati</taxon>
        <taxon>Campylobacterota</taxon>
        <taxon>Epsilonproteobacteria</taxon>
        <taxon>Campylobacterales</taxon>
        <taxon>Helicobacteraceae</taxon>
        <taxon>Helicobacter</taxon>
    </lineage>
</organism>
<evidence type="ECO:0000313" key="3">
    <source>
        <dbReference type="EMBL" id="SQB99599.1"/>
    </source>
</evidence>
<keyword evidence="2" id="KW-1133">Transmembrane helix</keyword>
<evidence type="ECO:0008006" key="5">
    <source>
        <dbReference type="Google" id="ProtNLM"/>
    </source>
</evidence>
<evidence type="ECO:0000256" key="1">
    <source>
        <dbReference type="SAM" id="Coils"/>
    </source>
</evidence>
<keyword evidence="2" id="KW-0812">Transmembrane</keyword>
<feature type="transmembrane region" description="Helical" evidence="2">
    <location>
        <begin position="21"/>
        <end position="42"/>
    </location>
</feature>
<proteinExistence type="predicted"/>
<dbReference type="EMBL" id="UAWL01000006">
    <property type="protein sequence ID" value="SQB99599.1"/>
    <property type="molecule type" value="Genomic_DNA"/>
</dbReference>
<dbReference type="Proteomes" id="UP000250166">
    <property type="component" value="Unassembled WGS sequence"/>
</dbReference>
<feature type="coiled-coil region" evidence="1">
    <location>
        <begin position="57"/>
        <end position="84"/>
    </location>
</feature>
<reference evidence="3 4" key="1">
    <citation type="submission" date="2018-06" db="EMBL/GenBank/DDBJ databases">
        <authorList>
            <consortium name="Pathogen Informatics"/>
            <person name="Doyle S."/>
        </authorList>
    </citation>
    <scope>NUCLEOTIDE SEQUENCE [LARGE SCALE GENOMIC DNA]</scope>
    <source>
        <strain evidence="3 4">NCTC13102</strain>
    </source>
</reference>
<sequence length="86" mass="10025">MMQFIKSLLNQNLWYWIYTKRIFIVGFIGVVGFGIYIGFLLFGENSLEVLLNNISLKNELLREVNDLQAQNAKLQKDLFELKGLEP</sequence>
<evidence type="ECO:0000256" key="2">
    <source>
        <dbReference type="SAM" id="Phobius"/>
    </source>
</evidence>
<gene>
    <name evidence="3" type="ORF">NCTC13102_01924</name>
</gene>
<protein>
    <recommendedName>
        <fullName evidence="5">Septum formation initiator</fullName>
    </recommendedName>
</protein>
<name>A0A2X3DJN4_9HELI</name>
<dbReference type="RefSeq" id="WP_258399881.1">
    <property type="nucleotide sequence ID" value="NZ_UAWL01000006.1"/>
</dbReference>
<keyword evidence="1" id="KW-0175">Coiled coil</keyword>
<dbReference type="AlphaFoldDB" id="A0A2X3DJN4"/>
<keyword evidence="2" id="KW-0472">Membrane</keyword>